<keyword evidence="7 9" id="KW-0067">ATP-binding</keyword>
<dbReference type="PANTHER" id="PTHR11255:SF54">
    <property type="entry name" value="DIACYLGLYCEROL KINASE THETA"/>
    <property type="match status" value="1"/>
</dbReference>
<name>A0A0M0JW01_9EUKA</name>
<dbReference type="EC" id="2.7.1.107" evidence="9"/>
<evidence type="ECO:0000313" key="13">
    <source>
        <dbReference type="EMBL" id="KOO30749.1"/>
    </source>
</evidence>
<evidence type="ECO:0000256" key="11">
    <source>
        <dbReference type="SAM" id="Phobius"/>
    </source>
</evidence>
<keyword evidence="11" id="KW-1133">Transmembrane helix</keyword>
<dbReference type="OrthoDB" id="242257at2759"/>
<keyword evidence="5" id="KW-0479">Metal-binding</keyword>
<dbReference type="InterPro" id="IPR016024">
    <property type="entry name" value="ARM-type_fold"/>
</dbReference>
<dbReference type="Gene3D" id="2.60.200.40">
    <property type="match status" value="1"/>
</dbReference>
<dbReference type="AlphaFoldDB" id="A0A0M0JW01"/>
<organism evidence="13 14">
    <name type="scientific">Chrysochromulina tobinii</name>
    <dbReference type="NCBI Taxonomy" id="1460289"/>
    <lineage>
        <taxon>Eukaryota</taxon>
        <taxon>Haptista</taxon>
        <taxon>Haptophyta</taxon>
        <taxon>Prymnesiophyceae</taxon>
        <taxon>Prymnesiales</taxon>
        <taxon>Chrysochromulinaceae</taxon>
        <taxon>Chrysochromulina</taxon>
    </lineage>
</organism>
<dbReference type="SUPFAM" id="SSF111331">
    <property type="entry name" value="NAD kinase/diacylglycerol kinase-like"/>
    <property type="match status" value="1"/>
</dbReference>
<dbReference type="GO" id="GO:0005524">
    <property type="term" value="F:ATP binding"/>
    <property type="evidence" value="ECO:0007669"/>
    <property type="project" value="UniProtKB-KW"/>
</dbReference>
<evidence type="ECO:0000256" key="1">
    <source>
        <dbReference type="ARBA" id="ARBA00004370"/>
    </source>
</evidence>
<dbReference type="InterPro" id="IPR037607">
    <property type="entry name" value="DGK"/>
</dbReference>
<dbReference type="InterPro" id="IPR001206">
    <property type="entry name" value="Diacylglycerol_kinase_cat_dom"/>
</dbReference>
<dbReference type="GO" id="GO:0016020">
    <property type="term" value="C:membrane"/>
    <property type="evidence" value="ECO:0007669"/>
    <property type="project" value="UniProtKB-SubCell"/>
</dbReference>
<dbReference type="EMBL" id="JWZX01002170">
    <property type="protein sequence ID" value="KOO30749.1"/>
    <property type="molecule type" value="Genomic_DNA"/>
</dbReference>
<evidence type="ECO:0000256" key="6">
    <source>
        <dbReference type="ARBA" id="ARBA00022777"/>
    </source>
</evidence>
<dbReference type="InterPro" id="IPR011989">
    <property type="entry name" value="ARM-like"/>
</dbReference>
<sequence length="1085" mass="114988">MSSVSTLVDQLKTAEGEALQKLLYALAELLDKASGDTSDALRAELRGIGAVAVISKLLTHEAKQIHQLAINIAGSLAATALDPQAGLSNSLLKQAGAFDHLLRHLLTTKDDTTLLYALIAIQNMCVEIEYVNELKAAGGIKRLQHIVGQTDPQLRQFAQGCLDNARTVVAIYAMQQKAVKSTPKTRAEAGKYLAHAYVRRWRARQGVRQGVRPSSVALQASLVHQLKNDDDATLVKLLYSVAVQLDEASGESAISLCAELRASGAVAVISNLIAHGSSQIHRLAISIIGNLASLALDPQAGLSNGLLKQAGAFDHLLRHLFSTDQGIMLLTVVAIQNMCVEIEYVNKLKAAGGIKRLQHIVGQMDPQLRQFAQGCLDNARTVVVIDAMQQKVLASTPKTRAEAGKYLAHAYVRRWRARRATALTGASDLSAGVDASFSPANTILDQRQHAHTAADGEDLQDVQLAITTLQSVLPSGEDVLLGITKLQSVLRGKQKRAELERTKKEKIAALLAGGAVALPVPLLLPLVAANAALATTLYRSREDANVVLAATAALYFGGHAAMLFLLDAAGLAQLSARLAAALPWARAWHAALCLGSVCFALKAAFKDRLFGDAEAGSALRSEAVAALRASPVAMPTLLLLNGQAGAKLAGRVRAYLEGVAAGSDDVSIVDLAETAPELALRSFGARHPTFRVLVCGGDGTASWVLGAIEQCGLTGWDGAPYRPAVGLYPLGTGNDLARVLGWGKSVRLDTLSDLFSTLDAARVRLVDRWLVRGTLPEGASARRMCNYLSIGLDTQAALSWARLKHAAPWAFKLRLINKLWYIICGSPELVRRSYSDLSTRCTLTCDGEPVAIPPNVEGIMVLNTPSYGGGSDLWDEARAAPLRASTKPFAQWLGRTGRSARPLRMDDGCLEVVGVTNVLHLAATLGGLSNGVRLCQGRRLTIAVPGGGVPLQIDGEPFNVHVPATALSQPGRGLEPFTLELVRDGQALMLARTPRATTREGNALTAVEAQLRERGLSTPQRDALIWKLAGSGAGAVRHAGTEAAQTELQPVGARATYFRAEGRADGPMGGAHDSGSDAPPLMAAA</sequence>
<comment type="catalytic activity">
    <reaction evidence="9">
        <text>a 1,2-diacyl-sn-glycerol + ATP = a 1,2-diacyl-sn-glycero-3-phosphate + ADP + H(+)</text>
        <dbReference type="Rhea" id="RHEA:10272"/>
        <dbReference type="ChEBI" id="CHEBI:15378"/>
        <dbReference type="ChEBI" id="CHEBI:17815"/>
        <dbReference type="ChEBI" id="CHEBI:30616"/>
        <dbReference type="ChEBI" id="CHEBI:58608"/>
        <dbReference type="ChEBI" id="CHEBI:456216"/>
        <dbReference type="EC" id="2.7.1.107"/>
    </reaction>
</comment>
<dbReference type="SMART" id="SM00046">
    <property type="entry name" value="DAGKc"/>
    <property type="match status" value="1"/>
</dbReference>
<dbReference type="InterPro" id="IPR016064">
    <property type="entry name" value="NAD/diacylglycerol_kinase_sf"/>
</dbReference>
<feature type="transmembrane region" description="Helical" evidence="11">
    <location>
        <begin position="546"/>
        <end position="566"/>
    </location>
</feature>
<keyword evidence="8 11" id="KW-0472">Membrane</keyword>
<dbReference type="SMART" id="SM00045">
    <property type="entry name" value="DAGKa"/>
    <property type="match status" value="1"/>
</dbReference>
<reference evidence="14" key="1">
    <citation type="journal article" date="2015" name="PLoS Genet.">
        <title>Genome Sequence and Transcriptome Analyses of Chrysochromulina tobin: Metabolic Tools for Enhanced Algal Fitness in the Prominent Order Prymnesiales (Haptophyceae).</title>
        <authorList>
            <person name="Hovde B.T."/>
            <person name="Deodato C.R."/>
            <person name="Hunsperger H.M."/>
            <person name="Ryken S.A."/>
            <person name="Yost W."/>
            <person name="Jha R.K."/>
            <person name="Patterson J."/>
            <person name="Monnat R.J. Jr."/>
            <person name="Barlow S.B."/>
            <person name="Starkenburg S.R."/>
            <person name="Cattolico R.A."/>
        </authorList>
    </citation>
    <scope>NUCLEOTIDE SEQUENCE</scope>
    <source>
        <strain evidence="14">CCMP291</strain>
    </source>
</reference>
<dbReference type="GO" id="GO:0008270">
    <property type="term" value="F:zinc ion binding"/>
    <property type="evidence" value="ECO:0007669"/>
    <property type="project" value="UniProtKB-KW"/>
</dbReference>
<dbReference type="Proteomes" id="UP000037460">
    <property type="component" value="Unassembled WGS sequence"/>
</dbReference>
<dbReference type="GO" id="GO:0004143">
    <property type="term" value="F:ATP-dependent diacylglycerol kinase activity"/>
    <property type="evidence" value="ECO:0007669"/>
    <property type="project" value="UniProtKB-EC"/>
</dbReference>
<comment type="similarity">
    <text evidence="2 9">Belongs to the eukaryotic diacylglycerol kinase family.</text>
</comment>
<dbReference type="InterPro" id="IPR000756">
    <property type="entry name" value="Diacylglycerol_kin_accessory"/>
</dbReference>
<evidence type="ECO:0000256" key="8">
    <source>
        <dbReference type="ARBA" id="ARBA00023136"/>
    </source>
</evidence>
<dbReference type="Pfam" id="PF00781">
    <property type="entry name" value="DAGK_cat"/>
    <property type="match status" value="1"/>
</dbReference>
<evidence type="ECO:0000256" key="2">
    <source>
        <dbReference type="ARBA" id="ARBA00009280"/>
    </source>
</evidence>
<keyword evidence="3 9" id="KW-0808">Transferase</keyword>
<dbReference type="SUPFAM" id="SSF48371">
    <property type="entry name" value="ARM repeat"/>
    <property type="match status" value="1"/>
</dbReference>
<evidence type="ECO:0000256" key="5">
    <source>
        <dbReference type="ARBA" id="ARBA00022771"/>
    </source>
</evidence>
<gene>
    <name evidence="13" type="ORF">Ctob_003073</name>
</gene>
<proteinExistence type="inferred from homology"/>
<dbReference type="Gene3D" id="1.25.10.10">
    <property type="entry name" value="Leucine-rich Repeat Variant"/>
    <property type="match status" value="2"/>
</dbReference>
<feature type="transmembrane region" description="Helical" evidence="11">
    <location>
        <begin position="507"/>
        <end position="534"/>
    </location>
</feature>
<accession>A0A0M0JW01</accession>
<dbReference type="InterPro" id="IPR017438">
    <property type="entry name" value="ATP-NAD_kinase_N"/>
</dbReference>
<dbReference type="PROSITE" id="PS50096">
    <property type="entry name" value="IQ"/>
    <property type="match status" value="1"/>
</dbReference>
<protein>
    <recommendedName>
        <fullName evidence="9">Diacylglycerol kinase</fullName>
        <shortName evidence="9">DAG kinase</shortName>
        <ecNumber evidence="9">2.7.1.107</ecNumber>
    </recommendedName>
</protein>
<feature type="domain" description="DAGKc" evidence="12">
    <location>
        <begin position="631"/>
        <end position="775"/>
    </location>
</feature>
<dbReference type="PANTHER" id="PTHR11255">
    <property type="entry name" value="DIACYLGLYCEROL KINASE"/>
    <property type="match status" value="1"/>
</dbReference>
<dbReference type="PROSITE" id="PS50146">
    <property type="entry name" value="DAGK"/>
    <property type="match status" value="1"/>
</dbReference>
<keyword evidence="6 9" id="KW-0418">Kinase</keyword>
<keyword evidence="4 9" id="KW-0547">Nucleotide-binding</keyword>
<evidence type="ECO:0000256" key="7">
    <source>
        <dbReference type="ARBA" id="ARBA00022840"/>
    </source>
</evidence>
<evidence type="ECO:0000259" key="12">
    <source>
        <dbReference type="PROSITE" id="PS50146"/>
    </source>
</evidence>
<evidence type="ECO:0000313" key="14">
    <source>
        <dbReference type="Proteomes" id="UP000037460"/>
    </source>
</evidence>
<comment type="caution">
    <text evidence="13">The sequence shown here is derived from an EMBL/GenBank/DDBJ whole genome shotgun (WGS) entry which is preliminary data.</text>
</comment>
<evidence type="ECO:0000256" key="4">
    <source>
        <dbReference type="ARBA" id="ARBA00022741"/>
    </source>
</evidence>
<evidence type="ECO:0000256" key="9">
    <source>
        <dbReference type="RuleBase" id="RU361128"/>
    </source>
</evidence>
<evidence type="ECO:0000256" key="3">
    <source>
        <dbReference type="ARBA" id="ARBA00022679"/>
    </source>
</evidence>
<keyword evidence="5" id="KW-0863">Zinc-finger</keyword>
<keyword evidence="11" id="KW-0812">Transmembrane</keyword>
<dbReference type="Pfam" id="PF00609">
    <property type="entry name" value="DAGK_acc"/>
    <property type="match status" value="1"/>
</dbReference>
<comment type="subcellular location">
    <subcellularLocation>
        <location evidence="1">Membrane</location>
    </subcellularLocation>
</comment>
<dbReference type="GO" id="GO:0007200">
    <property type="term" value="P:phospholipase C-activating G protein-coupled receptor signaling pathway"/>
    <property type="evidence" value="ECO:0007669"/>
    <property type="project" value="InterPro"/>
</dbReference>
<dbReference type="Gene3D" id="3.40.50.10330">
    <property type="entry name" value="Probable inorganic polyphosphate/atp-NAD kinase, domain 1"/>
    <property type="match status" value="1"/>
</dbReference>
<keyword evidence="14" id="KW-1185">Reference proteome</keyword>
<keyword evidence="5" id="KW-0862">Zinc</keyword>
<feature type="region of interest" description="Disordered" evidence="10">
    <location>
        <begin position="1062"/>
        <end position="1085"/>
    </location>
</feature>
<evidence type="ECO:0000256" key="10">
    <source>
        <dbReference type="SAM" id="MobiDB-lite"/>
    </source>
</evidence>